<protein>
    <submittedName>
        <fullName evidence="3">Uncharacterized protein LOC105429389</fullName>
    </submittedName>
</protein>
<dbReference type="RefSeq" id="XP_011640637.1">
    <property type="nucleotide sequence ID" value="XM_011642335.2"/>
</dbReference>
<evidence type="ECO:0000313" key="3">
    <source>
        <dbReference type="RefSeq" id="XP_011640637.1"/>
    </source>
</evidence>
<proteinExistence type="predicted"/>
<accession>A0A6I9WM60</accession>
<gene>
    <name evidence="3" type="primary">LOC105429389</name>
</gene>
<name>A0A6I9WM60_9HYME</name>
<evidence type="ECO:0000313" key="2">
    <source>
        <dbReference type="Proteomes" id="UP000504615"/>
    </source>
</evidence>
<organism evidence="2 3">
    <name type="scientific">Pogonomyrmex barbatus</name>
    <name type="common">red harvester ant</name>
    <dbReference type="NCBI Taxonomy" id="144034"/>
    <lineage>
        <taxon>Eukaryota</taxon>
        <taxon>Metazoa</taxon>
        <taxon>Ecdysozoa</taxon>
        <taxon>Arthropoda</taxon>
        <taxon>Hexapoda</taxon>
        <taxon>Insecta</taxon>
        <taxon>Pterygota</taxon>
        <taxon>Neoptera</taxon>
        <taxon>Endopterygota</taxon>
        <taxon>Hymenoptera</taxon>
        <taxon>Apocrita</taxon>
        <taxon>Aculeata</taxon>
        <taxon>Formicoidea</taxon>
        <taxon>Formicidae</taxon>
        <taxon>Myrmicinae</taxon>
        <taxon>Pogonomyrmex</taxon>
    </lineage>
</organism>
<dbReference type="Proteomes" id="UP000504615">
    <property type="component" value="Unplaced"/>
</dbReference>
<sequence length="100" mass="11396">MSKFMRINPPSNNLHEKYSAPPSFVSRRNFAKRSSAPYDGETKKERNAILVERRAMRLLSRCYSDGHGLQIFGNWNQRWSSELRGARSGKSSGTGIDTVF</sequence>
<reference evidence="3" key="1">
    <citation type="submission" date="2025-08" db="UniProtKB">
        <authorList>
            <consortium name="RefSeq"/>
        </authorList>
    </citation>
    <scope>IDENTIFICATION</scope>
</reference>
<feature type="region of interest" description="Disordered" evidence="1">
    <location>
        <begin position="1"/>
        <end position="20"/>
    </location>
</feature>
<evidence type="ECO:0000256" key="1">
    <source>
        <dbReference type="SAM" id="MobiDB-lite"/>
    </source>
</evidence>
<dbReference type="KEGG" id="pbar:105429389"/>
<dbReference type="AlphaFoldDB" id="A0A6I9WM60"/>
<dbReference type="GeneID" id="105429389"/>
<keyword evidence="2" id="KW-1185">Reference proteome</keyword>